<reference evidence="4 5" key="1">
    <citation type="submission" date="2016-04" db="EMBL/GenBank/DDBJ databases">
        <title>Complete Genome Sequence of Halotalea alkalilenta IHB B 13600.</title>
        <authorList>
            <person name="Swarnkar M.K."/>
            <person name="Sharma A."/>
            <person name="Kaushal K."/>
            <person name="Soni R."/>
            <person name="Rana S."/>
            <person name="Singh A.K."/>
            <person name="Gulati A."/>
        </authorList>
    </citation>
    <scope>NUCLEOTIDE SEQUENCE [LARGE SCALE GENOMIC DNA]</scope>
    <source>
        <strain evidence="4 5">IHB B 13600</strain>
    </source>
</reference>
<dbReference type="PANTHER" id="PTHR43877:SF2">
    <property type="entry name" value="AMINOALKYLPHOSPHONATE N-ACETYLTRANSFERASE-RELATED"/>
    <property type="match status" value="1"/>
</dbReference>
<accession>A0A172YIV3</accession>
<dbReference type="AlphaFoldDB" id="A0A172YIV3"/>
<dbReference type="Gene3D" id="3.40.630.30">
    <property type="match status" value="1"/>
</dbReference>
<dbReference type="Pfam" id="PF00583">
    <property type="entry name" value="Acetyltransf_1"/>
    <property type="match status" value="1"/>
</dbReference>
<dbReference type="SUPFAM" id="SSF55729">
    <property type="entry name" value="Acyl-CoA N-acyltransferases (Nat)"/>
    <property type="match status" value="1"/>
</dbReference>
<dbReference type="KEGG" id="haa:A5892_17980"/>
<dbReference type="EMBL" id="CP015243">
    <property type="protein sequence ID" value="ANF59119.1"/>
    <property type="molecule type" value="Genomic_DNA"/>
</dbReference>
<gene>
    <name evidence="4" type="ORF">A5892_17980</name>
</gene>
<organism evidence="4 5">
    <name type="scientific">Halotalea alkalilenta</name>
    <dbReference type="NCBI Taxonomy" id="376489"/>
    <lineage>
        <taxon>Bacteria</taxon>
        <taxon>Pseudomonadati</taxon>
        <taxon>Pseudomonadota</taxon>
        <taxon>Gammaproteobacteria</taxon>
        <taxon>Oceanospirillales</taxon>
        <taxon>Halomonadaceae</taxon>
        <taxon>Halotalea</taxon>
    </lineage>
</organism>
<evidence type="ECO:0000256" key="1">
    <source>
        <dbReference type="ARBA" id="ARBA00022679"/>
    </source>
</evidence>
<keyword evidence="5" id="KW-1185">Reference proteome</keyword>
<evidence type="ECO:0000313" key="4">
    <source>
        <dbReference type="EMBL" id="ANF59119.1"/>
    </source>
</evidence>
<dbReference type="InterPro" id="IPR050832">
    <property type="entry name" value="Bact_Acetyltransf"/>
</dbReference>
<protein>
    <recommendedName>
        <fullName evidence="3">N-acetyltransferase domain-containing protein</fullName>
    </recommendedName>
</protein>
<proteinExistence type="predicted"/>
<evidence type="ECO:0000313" key="5">
    <source>
        <dbReference type="Proteomes" id="UP000077875"/>
    </source>
</evidence>
<keyword evidence="2" id="KW-0012">Acyltransferase</keyword>
<dbReference type="PROSITE" id="PS51186">
    <property type="entry name" value="GNAT"/>
    <property type="match status" value="1"/>
</dbReference>
<dbReference type="GO" id="GO:0016747">
    <property type="term" value="F:acyltransferase activity, transferring groups other than amino-acyl groups"/>
    <property type="evidence" value="ECO:0007669"/>
    <property type="project" value="InterPro"/>
</dbReference>
<dbReference type="PANTHER" id="PTHR43877">
    <property type="entry name" value="AMINOALKYLPHOSPHONATE N-ACETYLTRANSFERASE-RELATED-RELATED"/>
    <property type="match status" value="1"/>
</dbReference>
<dbReference type="InterPro" id="IPR000182">
    <property type="entry name" value="GNAT_dom"/>
</dbReference>
<name>A0A172YIV3_9GAMM</name>
<dbReference type="CDD" id="cd04301">
    <property type="entry name" value="NAT_SF"/>
    <property type="match status" value="1"/>
</dbReference>
<dbReference type="Proteomes" id="UP000077875">
    <property type="component" value="Chromosome"/>
</dbReference>
<evidence type="ECO:0000259" key="3">
    <source>
        <dbReference type="PROSITE" id="PS51186"/>
    </source>
</evidence>
<dbReference type="STRING" id="376489.A5892_17980"/>
<keyword evidence="1" id="KW-0808">Transferase</keyword>
<sequence>MITPPDIVPAGIEHLDALAPLLDGYRVFYGQPSAPEACREFLDDRLRRKDSTILLARRAQQALGFAQLYPLFSTVQLGPAWLLNDLYVAPDDRRSGVGSALLEAVREFGVAQGAVRMTLATSVDNHPAKKLYERHGWRLNSTFDHYRLDFV</sequence>
<evidence type="ECO:0000256" key="2">
    <source>
        <dbReference type="ARBA" id="ARBA00023315"/>
    </source>
</evidence>
<dbReference type="InterPro" id="IPR016181">
    <property type="entry name" value="Acyl_CoA_acyltransferase"/>
</dbReference>
<dbReference type="RefSeq" id="WP_064123961.1">
    <property type="nucleotide sequence ID" value="NZ_CP015243.1"/>
</dbReference>
<feature type="domain" description="N-acetyltransferase" evidence="3">
    <location>
        <begin position="5"/>
        <end position="151"/>
    </location>
</feature>